<dbReference type="GO" id="GO:0003697">
    <property type="term" value="F:single-stranded DNA binding"/>
    <property type="evidence" value="ECO:0007669"/>
    <property type="project" value="InterPro"/>
</dbReference>
<organism evidence="3 4">
    <name type="scientific">[Ruminococcus] torques L2-14</name>
    <dbReference type="NCBI Taxonomy" id="657313"/>
    <lineage>
        <taxon>Bacteria</taxon>
        <taxon>Bacillati</taxon>
        <taxon>Bacillota</taxon>
        <taxon>Clostridia</taxon>
        <taxon>Lachnospirales</taxon>
        <taxon>Lachnospiraceae</taxon>
        <taxon>Mediterraneibacter</taxon>
    </lineage>
</organism>
<gene>
    <name evidence="3" type="ORF">RTO_01910</name>
</gene>
<reference evidence="3 4" key="2">
    <citation type="submission" date="2010-03" db="EMBL/GenBank/DDBJ databases">
        <authorList>
            <person name="Pajon A."/>
        </authorList>
    </citation>
    <scope>NUCLEOTIDE SEQUENCE [LARGE SCALE GENOMIC DNA]</scope>
    <source>
        <strain evidence="3 4">L2-14</strain>
    </source>
</reference>
<dbReference type="SUPFAM" id="SSF57783">
    <property type="entry name" value="Zinc beta-ribbon"/>
    <property type="match status" value="1"/>
</dbReference>
<dbReference type="EMBL" id="FP929055">
    <property type="protein sequence ID" value="CBL24980.1"/>
    <property type="molecule type" value="Genomic_DNA"/>
</dbReference>
<dbReference type="InterPro" id="IPR025054">
    <property type="entry name" value="DUF3991"/>
</dbReference>
<accession>D4M168</accession>
<reference evidence="3 4" key="1">
    <citation type="submission" date="2010-03" db="EMBL/GenBank/DDBJ databases">
        <title>The genome sequence of Ruminococcus torques L2-14.</title>
        <authorList>
            <consortium name="metaHIT consortium -- http://www.metahit.eu/"/>
            <person name="Pajon A."/>
            <person name="Turner K."/>
            <person name="Parkhill J."/>
            <person name="Duncan S."/>
            <person name="Flint H."/>
        </authorList>
    </citation>
    <scope>NUCLEOTIDE SEQUENCE [LARGE SCALE GENOMIC DNA]</scope>
    <source>
        <strain evidence="3 4">L2-14</strain>
    </source>
</reference>
<sequence>MQQKQMDRNIVEMLDALEKEPERIADFLEFGSRFYRYSLKNNLLIYRENPQAVYCQSFSAWNDAGYQVKRGAKGIKVYVPYQATLLKIDGNLVPLEQASQEEKIRYQAGEIESVTQQKHDGVKAVFDIVQTTCPVLARKNFYQIGYSEQMYPGMVKGLLSYAEQLSAMQKEEPAPLQETGEKAVSELIYQISHGISELEYLQENPETKFQEVAFGMMLENHLGIVSTQTRKDFLASSWKEIKEMNPEQSLFAVLNQTYKLCRKKIPEVQETLEVYLESPQKEASVAGNRPAEQKERKPRISNEELISEIKNQVQITEYAREHGFTLIRKGRYYTLAQHDSVRIDTTKNYYWRNSIPGKSGVGKGDSIIGFAAEFVHNGDLHEALKELKERIYIPEHYTPQPKGQLKEKQLVKQELILPERGKNMRRVYAYLTKSRYIAPEIVQDFVDRKMLYQDVNGNCVFVAYDSGGKPNFASLRGTLSDVRFLGDLEGCDYKKGFCINNQSEKLIVTESVIDAMSVMTILQAQGKDWKAYDYLPLGGTGKYEPILNLLKEYPKQEVHLAEDHDLSGVESMQHIQELLKREGMSAEQIHCHVPENAKDWNEALMNYAKKFKPVEELSFLEKEGLPEIHYCAIQSTKQIEEQGFRVRNGKHQYRLVELDTEGNLIPVSLTKQNTMFFAPQEVEKRIPNMYKKLPYEELLERQALVRSGALRSEEPAEKQKQVSEEIKQEVDKVKQEQAEHAPVEQAEKATEQLLVEGFREDQNTLMVKIEYRGEKLEEAVWKERDKVYICTGMTFDDTYEKHLLSNEQIEQMNLFLKENHYELDETLPILQLKLCEESQEQKAVRTENYLNQLQQQEISKNQQVAATTPMMGMEL</sequence>
<dbReference type="Gene3D" id="3.40.1360.10">
    <property type="match status" value="1"/>
</dbReference>
<feature type="domain" description="N-terminal" evidence="1">
    <location>
        <begin position="27"/>
        <end position="84"/>
    </location>
</feature>
<name>D4M168_9FIRM</name>
<dbReference type="InterPro" id="IPR013610">
    <property type="entry name" value="ArdC_N"/>
</dbReference>
<protein>
    <submittedName>
        <fullName evidence="3">Uncharacterized protein</fullName>
    </submittedName>
</protein>
<dbReference type="Pfam" id="PF08401">
    <property type="entry name" value="ArdcN"/>
    <property type="match status" value="1"/>
</dbReference>
<evidence type="ECO:0000259" key="1">
    <source>
        <dbReference type="Pfam" id="PF08401"/>
    </source>
</evidence>
<dbReference type="Proteomes" id="UP000008956">
    <property type="component" value="Chromosome"/>
</dbReference>
<dbReference type="KEGG" id="rto:RTO_01910"/>
<dbReference type="Pfam" id="PF13155">
    <property type="entry name" value="Toprim_2"/>
    <property type="match status" value="1"/>
</dbReference>
<dbReference type="Pfam" id="PF13154">
    <property type="entry name" value="DUF3991"/>
    <property type="match status" value="1"/>
</dbReference>
<dbReference type="PATRIC" id="fig|657313.3.peg.1541"/>
<proteinExistence type="predicted"/>
<evidence type="ECO:0000313" key="4">
    <source>
        <dbReference type="Proteomes" id="UP000008956"/>
    </source>
</evidence>
<feature type="domain" description="DUF3991" evidence="2">
    <location>
        <begin position="429"/>
        <end position="498"/>
    </location>
</feature>
<dbReference type="RefSeq" id="WP_015527627.1">
    <property type="nucleotide sequence ID" value="NC_021015.1"/>
</dbReference>
<dbReference type="HOGENOM" id="CLU_325362_0_0_9"/>
<evidence type="ECO:0000259" key="2">
    <source>
        <dbReference type="Pfam" id="PF13154"/>
    </source>
</evidence>
<evidence type="ECO:0000313" key="3">
    <source>
        <dbReference type="EMBL" id="CBL24980.1"/>
    </source>
</evidence>
<dbReference type="AlphaFoldDB" id="D4M168"/>